<evidence type="ECO:0000313" key="1">
    <source>
        <dbReference type="EMBL" id="MBB4865333.1"/>
    </source>
</evidence>
<accession>A0A7W7KN41</accession>
<sequence>MLEQLFSSSQLAYTRSIEQSRGLMYACADEQGEGLEPVLVTQEQVMAPRAYDIWQNVEKQKSKDSALDVSIDQATSPNPQRIELAQLPEDKPFLQVSFIVKYMRLSLKPSTCSNPSLKQALMRLAELYAKAGGYVYLGQRYVEPLVLGAWMWRNNDGAMLRRIKVKELYSDADREWEFHVPAGAATVQNFKRMVDKHQAKELGHMIAEALSGQAEMLALKVTATYLIGGGMQVYPSQDMVIEAKEKTDTKRTLYKVSKDGVHNHAGFHEQKIGNALRTIDNWHGNPEFGAIAVEPLGVIAKERISLRVPQKRDFYSLMKGNLSQWLQELEQGDLAKITGVEDLHFVMAVLVRGALLV</sequence>
<reference evidence="1 2" key="1">
    <citation type="submission" date="2020-08" db="EMBL/GenBank/DDBJ databases">
        <title>Functional genomics of gut bacteria from endangered species of beetles.</title>
        <authorList>
            <person name="Carlos-Shanley C."/>
        </authorList>
    </citation>
    <scope>NUCLEOTIDE SEQUENCE [LARGE SCALE GENOMIC DNA]</scope>
    <source>
        <strain evidence="1 2">S00179</strain>
    </source>
</reference>
<dbReference type="InterPro" id="IPR013399">
    <property type="entry name" value="CRISPR-assoc_prot_Csy3"/>
</dbReference>
<dbReference type="NCBIfam" id="TIGR02566">
    <property type="entry name" value="cas_Csy3"/>
    <property type="match status" value="1"/>
</dbReference>
<proteinExistence type="predicted"/>
<name>A0A7W7KN41_PSENT</name>
<dbReference type="EMBL" id="JACHLI010000018">
    <property type="protein sequence ID" value="MBB4865333.1"/>
    <property type="molecule type" value="Genomic_DNA"/>
</dbReference>
<comment type="caution">
    <text evidence="1">The sequence shown here is derived from an EMBL/GenBank/DDBJ whole genome shotgun (WGS) entry which is preliminary data.</text>
</comment>
<protein>
    <submittedName>
        <fullName evidence="1">CRISPR-associated protein Csy3</fullName>
    </submittedName>
</protein>
<gene>
    <name evidence="1" type="ORF">HNP46_004214</name>
</gene>
<dbReference type="AlphaFoldDB" id="A0A7W7KN41"/>
<dbReference type="Pfam" id="PF09615">
    <property type="entry name" value="Cas_Csy3"/>
    <property type="match status" value="1"/>
</dbReference>
<organism evidence="1 2">
    <name type="scientific">Pseudomonas nitroreducens</name>
    <dbReference type="NCBI Taxonomy" id="46680"/>
    <lineage>
        <taxon>Bacteria</taxon>
        <taxon>Pseudomonadati</taxon>
        <taxon>Pseudomonadota</taxon>
        <taxon>Gammaproteobacteria</taxon>
        <taxon>Pseudomonadales</taxon>
        <taxon>Pseudomonadaceae</taxon>
        <taxon>Pseudomonas</taxon>
    </lineage>
</organism>
<evidence type="ECO:0000313" key="2">
    <source>
        <dbReference type="Proteomes" id="UP000566995"/>
    </source>
</evidence>
<dbReference type="Proteomes" id="UP000566995">
    <property type="component" value="Unassembled WGS sequence"/>
</dbReference>
<dbReference type="RefSeq" id="WP_184592708.1">
    <property type="nucleotide sequence ID" value="NZ_JACHLI010000018.1"/>
</dbReference>